<dbReference type="Proteomes" id="UP000276133">
    <property type="component" value="Unassembled WGS sequence"/>
</dbReference>
<protein>
    <submittedName>
        <fullName evidence="1">Uncharacterized protein</fullName>
    </submittedName>
</protein>
<proteinExistence type="predicted"/>
<dbReference type="EMBL" id="REGN01006858">
    <property type="protein sequence ID" value="RNA08090.1"/>
    <property type="molecule type" value="Genomic_DNA"/>
</dbReference>
<comment type="caution">
    <text evidence="1">The sequence shown here is derived from an EMBL/GenBank/DDBJ whole genome shotgun (WGS) entry which is preliminary data.</text>
</comment>
<gene>
    <name evidence="1" type="ORF">BpHYR1_031550</name>
</gene>
<reference evidence="1 2" key="1">
    <citation type="journal article" date="2018" name="Sci. Rep.">
        <title>Genomic signatures of local adaptation to the degree of environmental predictability in rotifers.</title>
        <authorList>
            <person name="Franch-Gras L."/>
            <person name="Hahn C."/>
            <person name="Garcia-Roger E.M."/>
            <person name="Carmona M.J."/>
            <person name="Serra M."/>
            <person name="Gomez A."/>
        </authorList>
    </citation>
    <scope>NUCLEOTIDE SEQUENCE [LARGE SCALE GENOMIC DNA]</scope>
    <source>
        <strain evidence="1">HYR1</strain>
    </source>
</reference>
<accession>A0A3M7Q9L2</accession>
<dbReference type="AlphaFoldDB" id="A0A3M7Q9L2"/>
<organism evidence="1 2">
    <name type="scientific">Brachionus plicatilis</name>
    <name type="common">Marine rotifer</name>
    <name type="synonym">Brachionus muelleri</name>
    <dbReference type="NCBI Taxonomy" id="10195"/>
    <lineage>
        <taxon>Eukaryota</taxon>
        <taxon>Metazoa</taxon>
        <taxon>Spiralia</taxon>
        <taxon>Gnathifera</taxon>
        <taxon>Rotifera</taxon>
        <taxon>Eurotatoria</taxon>
        <taxon>Monogononta</taxon>
        <taxon>Pseudotrocha</taxon>
        <taxon>Ploima</taxon>
        <taxon>Brachionidae</taxon>
        <taxon>Brachionus</taxon>
    </lineage>
</organism>
<name>A0A3M7Q9L2_BRAPC</name>
<sequence>MAEQYNVNFWIEPIFRLFQSIRLDLLCLDLLNCVFCDQQLDLNLLPLNGVVPKTRNAEFRTEF</sequence>
<keyword evidence="2" id="KW-1185">Reference proteome</keyword>
<evidence type="ECO:0000313" key="2">
    <source>
        <dbReference type="Proteomes" id="UP000276133"/>
    </source>
</evidence>
<evidence type="ECO:0000313" key="1">
    <source>
        <dbReference type="EMBL" id="RNA08090.1"/>
    </source>
</evidence>